<organism evidence="25 26">
    <name type="scientific">Candidatus Muproteobacteria bacterium RBG_16_64_11</name>
    <dbReference type="NCBI Taxonomy" id="1817758"/>
    <lineage>
        <taxon>Bacteria</taxon>
        <taxon>Pseudomonadati</taxon>
        <taxon>Pseudomonadota</taxon>
        <taxon>Candidatus Muproteobacteria</taxon>
    </lineage>
</organism>
<feature type="binding site" evidence="23">
    <location>
        <position position="35"/>
    </location>
    <ligand>
        <name>a divalent metal cation</name>
        <dbReference type="ChEBI" id="CHEBI:60240"/>
    </ligand>
</feature>
<dbReference type="PANTHER" id="PTHR34299:SF1">
    <property type="entry name" value="DIACYLGLYCEROL KINASE"/>
    <property type="match status" value="1"/>
</dbReference>
<feature type="transmembrane region" description="Helical" evidence="24">
    <location>
        <begin position="38"/>
        <end position="56"/>
    </location>
</feature>
<keyword evidence="16 24" id="KW-0443">Lipid metabolism</keyword>
<comment type="function">
    <text evidence="24">Catalyzes the ATP-dependent phosphorylation of sn-l,2-diacylglycerol (DAG) to phosphatidic acid. Involved in the recycling of diacylglycerol produced as a by-product during membrane-derived oligosaccharide (MDO) biosynthesis.</text>
</comment>
<evidence type="ECO:0000256" key="3">
    <source>
        <dbReference type="ARBA" id="ARBA00012133"/>
    </source>
</evidence>
<evidence type="ECO:0000256" key="10">
    <source>
        <dbReference type="ARBA" id="ARBA00022723"/>
    </source>
</evidence>
<keyword evidence="17 24" id="KW-0472">Membrane</keyword>
<feature type="binding site" evidence="21">
    <location>
        <position position="16"/>
    </location>
    <ligand>
        <name>substrate</name>
    </ligand>
</feature>
<keyword evidence="11 22" id="KW-0547">Nucleotide-binding</keyword>
<keyword evidence="13 22" id="KW-0067">ATP-binding</keyword>
<feature type="active site" description="Proton acceptor" evidence="20">
    <location>
        <position position="76"/>
    </location>
</feature>
<evidence type="ECO:0000256" key="14">
    <source>
        <dbReference type="ARBA" id="ARBA00022842"/>
    </source>
</evidence>
<dbReference type="GO" id="GO:0006654">
    <property type="term" value="P:phosphatidic acid biosynthetic process"/>
    <property type="evidence" value="ECO:0007669"/>
    <property type="project" value="InterPro"/>
</dbReference>
<evidence type="ECO:0000256" key="9">
    <source>
        <dbReference type="ARBA" id="ARBA00022692"/>
    </source>
</evidence>
<accession>A0A1F6T9J7</accession>
<feature type="binding site" evidence="22">
    <location>
        <begin position="101"/>
        <end position="102"/>
    </location>
    <ligand>
        <name>ATP</name>
        <dbReference type="ChEBI" id="CHEBI:30616"/>
    </ligand>
</feature>
<dbReference type="GO" id="GO:0046872">
    <property type="term" value="F:metal ion binding"/>
    <property type="evidence" value="ECO:0007669"/>
    <property type="project" value="UniProtKB-KW"/>
</dbReference>
<feature type="transmembrane region" description="Helical" evidence="24">
    <location>
        <begin position="62"/>
        <end position="86"/>
    </location>
</feature>
<dbReference type="AlphaFoldDB" id="A0A1F6T9J7"/>
<evidence type="ECO:0000256" key="20">
    <source>
        <dbReference type="PIRSR" id="PIRSR600829-1"/>
    </source>
</evidence>
<comment type="catalytic activity">
    <reaction evidence="24">
        <text>a 1,2-diacyl-sn-glycerol + ATP = a 1,2-diacyl-sn-glycero-3-phosphate + ADP + H(+)</text>
        <dbReference type="Rhea" id="RHEA:10272"/>
        <dbReference type="ChEBI" id="CHEBI:15378"/>
        <dbReference type="ChEBI" id="CHEBI:17815"/>
        <dbReference type="ChEBI" id="CHEBI:30616"/>
        <dbReference type="ChEBI" id="CHEBI:58608"/>
        <dbReference type="ChEBI" id="CHEBI:456216"/>
        <dbReference type="EC" id="2.7.1.107"/>
    </reaction>
</comment>
<comment type="cofactor">
    <cofactor evidence="23">
        <name>Mg(2+)</name>
        <dbReference type="ChEBI" id="CHEBI:18420"/>
    </cofactor>
    <text evidence="23">Mn(2+), Zn(2+), Cd(2+) and Co(2+) support activity to lesser extents.</text>
</comment>
<feature type="binding site" evidence="23">
    <location>
        <position position="83"/>
    </location>
    <ligand>
        <name>a divalent metal cation</name>
        <dbReference type="ChEBI" id="CHEBI:60240"/>
    </ligand>
</feature>
<evidence type="ECO:0000256" key="23">
    <source>
        <dbReference type="PIRSR" id="PIRSR600829-4"/>
    </source>
</evidence>
<name>A0A1F6T9J7_9PROT</name>
<evidence type="ECO:0000256" key="11">
    <source>
        <dbReference type="ARBA" id="ARBA00022741"/>
    </source>
</evidence>
<dbReference type="GO" id="GO:0005886">
    <property type="term" value="C:plasma membrane"/>
    <property type="evidence" value="ECO:0007669"/>
    <property type="project" value="UniProtKB-SubCell"/>
</dbReference>
<comment type="caution">
    <text evidence="25">The sequence shown here is derived from an EMBL/GenBank/DDBJ whole genome shotgun (WGS) entry which is preliminary data.</text>
</comment>
<keyword evidence="6" id="KW-0444">Lipid biosynthesis</keyword>
<evidence type="ECO:0000256" key="6">
    <source>
        <dbReference type="ARBA" id="ARBA00022516"/>
    </source>
</evidence>
<evidence type="ECO:0000256" key="2">
    <source>
        <dbReference type="ARBA" id="ARBA00005967"/>
    </source>
</evidence>
<keyword evidence="5" id="KW-1003">Cell membrane</keyword>
<evidence type="ECO:0000256" key="24">
    <source>
        <dbReference type="RuleBase" id="RU363065"/>
    </source>
</evidence>
<evidence type="ECO:0000256" key="22">
    <source>
        <dbReference type="PIRSR" id="PIRSR600829-3"/>
    </source>
</evidence>
<dbReference type="InterPro" id="IPR036945">
    <property type="entry name" value="DAGK_sf"/>
</dbReference>
<evidence type="ECO:0000313" key="26">
    <source>
        <dbReference type="Proteomes" id="UP000177925"/>
    </source>
</evidence>
<dbReference type="InterPro" id="IPR033718">
    <property type="entry name" value="DAGK_prok"/>
</dbReference>
<keyword evidence="9 24" id="KW-0812">Transmembrane</keyword>
<keyword evidence="15 24" id="KW-1133">Transmembrane helix</keyword>
<evidence type="ECO:0000256" key="7">
    <source>
        <dbReference type="ARBA" id="ARBA00022519"/>
    </source>
</evidence>
<keyword evidence="7 24" id="KW-0997">Cell inner membrane</keyword>
<feature type="binding site" evidence="21">
    <location>
        <position position="62"/>
    </location>
    <ligand>
        <name>substrate</name>
    </ligand>
</feature>
<evidence type="ECO:0000256" key="16">
    <source>
        <dbReference type="ARBA" id="ARBA00023098"/>
    </source>
</evidence>
<feature type="binding site" evidence="21">
    <location>
        <position position="76"/>
    </location>
    <ligand>
        <name>substrate</name>
    </ligand>
</feature>
<keyword evidence="10 23" id="KW-0479">Metal-binding</keyword>
<feature type="binding site" evidence="22">
    <location>
        <position position="35"/>
    </location>
    <ligand>
        <name>ATP</name>
        <dbReference type="ChEBI" id="CHEBI:30616"/>
    </ligand>
</feature>
<evidence type="ECO:0000256" key="17">
    <source>
        <dbReference type="ARBA" id="ARBA00023136"/>
    </source>
</evidence>
<dbReference type="CDD" id="cd14264">
    <property type="entry name" value="DAGK_IM"/>
    <property type="match status" value="1"/>
</dbReference>
<feature type="binding site" evidence="21">
    <location>
        <position position="105"/>
    </location>
    <ligand>
        <name>substrate</name>
    </ligand>
</feature>
<dbReference type="STRING" id="1817758.A2150_06780"/>
<protein>
    <recommendedName>
        <fullName evidence="4 24">Diacylglycerol kinase</fullName>
        <ecNumber evidence="3 24">2.7.1.107</ecNumber>
    </recommendedName>
</protein>
<keyword evidence="12 24" id="KW-0418">Kinase</keyword>
<dbReference type="EC" id="2.7.1.107" evidence="3 24"/>
<dbReference type="Gene3D" id="1.10.287.3610">
    <property type="match status" value="1"/>
</dbReference>
<feature type="binding site" evidence="22">
    <location>
        <position position="23"/>
    </location>
    <ligand>
        <name>ATP</name>
        <dbReference type="ChEBI" id="CHEBI:30616"/>
    </ligand>
</feature>
<dbReference type="EMBL" id="MFSS01000118">
    <property type="protein sequence ID" value="OGI41756.1"/>
    <property type="molecule type" value="Genomic_DNA"/>
</dbReference>
<evidence type="ECO:0000256" key="15">
    <source>
        <dbReference type="ARBA" id="ARBA00022989"/>
    </source>
</evidence>
<evidence type="ECO:0000256" key="21">
    <source>
        <dbReference type="PIRSR" id="PIRSR600829-2"/>
    </source>
</evidence>
<evidence type="ECO:0000313" key="25">
    <source>
        <dbReference type="EMBL" id="OGI41756.1"/>
    </source>
</evidence>
<evidence type="ECO:0000256" key="18">
    <source>
        <dbReference type="ARBA" id="ARBA00023209"/>
    </source>
</evidence>
<dbReference type="GO" id="GO:0005524">
    <property type="term" value="F:ATP binding"/>
    <property type="evidence" value="ECO:0007669"/>
    <property type="project" value="UniProtKB-KW"/>
</dbReference>
<reference evidence="25 26" key="1">
    <citation type="journal article" date="2016" name="Nat. Commun.">
        <title>Thousands of microbial genomes shed light on interconnected biogeochemical processes in an aquifer system.</title>
        <authorList>
            <person name="Anantharaman K."/>
            <person name="Brown C.T."/>
            <person name="Hug L.A."/>
            <person name="Sharon I."/>
            <person name="Castelle C.J."/>
            <person name="Probst A.J."/>
            <person name="Thomas B.C."/>
            <person name="Singh A."/>
            <person name="Wilkins M.J."/>
            <person name="Karaoz U."/>
            <person name="Brodie E.L."/>
            <person name="Williams K.H."/>
            <person name="Hubbard S.S."/>
            <person name="Banfield J.F."/>
        </authorList>
    </citation>
    <scope>NUCLEOTIDE SEQUENCE [LARGE SCALE GENOMIC DNA]</scope>
</reference>
<dbReference type="Proteomes" id="UP000177925">
    <property type="component" value="Unassembled WGS sequence"/>
</dbReference>
<feature type="transmembrane region" description="Helical" evidence="24">
    <location>
        <begin position="106"/>
        <end position="124"/>
    </location>
</feature>
<evidence type="ECO:0000256" key="5">
    <source>
        <dbReference type="ARBA" id="ARBA00022475"/>
    </source>
</evidence>
<dbReference type="GO" id="GO:0004143">
    <property type="term" value="F:ATP-dependent diacylglycerol kinase activity"/>
    <property type="evidence" value="ECO:0007669"/>
    <property type="project" value="UniProtKB-EC"/>
</dbReference>
<evidence type="ECO:0000256" key="8">
    <source>
        <dbReference type="ARBA" id="ARBA00022679"/>
    </source>
</evidence>
<keyword evidence="19 24" id="KW-1208">Phospholipid metabolism</keyword>
<evidence type="ECO:0000256" key="1">
    <source>
        <dbReference type="ARBA" id="ARBA00004429"/>
    </source>
</evidence>
<sequence>MSVAAKIFRSMGDVGRIIRAAGYSVAGLRAAIKKESAFRQELMLFAILAPLGFWLGENGIERVLLIGSLMIVLIVELLNSAIEAAIDRIGKKRHKLSGRAKDMGSAAVYLALLLVVLTWALVLYERVSAA</sequence>
<comment type="subcellular location">
    <subcellularLocation>
        <location evidence="1 24">Cell inner membrane</location>
        <topology evidence="1 24">Multi-pass membrane protein</topology>
    </subcellularLocation>
</comment>
<evidence type="ECO:0000256" key="19">
    <source>
        <dbReference type="ARBA" id="ARBA00023264"/>
    </source>
</evidence>
<evidence type="ECO:0000256" key="4">
    <source>
        <dbReference type="ARBA" id="ARBA00017575"/>
    </source>
</evidence>
<dbReference type="PANTHER" id="PTHR34299">
    <property type="entry name" value="DIACYLGLYCEROL KINASE"/>
    <property type="match status" value="1"/>
</dbReference>
<feature type="binding site" evidence="22">
    <location>
        <position position="16"/>
    </location>
    <ligand>
        <name>ATP</name>
        <dbReference type="ChEBI" id="CHEBI:30616"/>
    </ligand>
</feature>
<gene>
    <name evidence="25" type="ORF">A2150_06780</name>
</gene>
<comment type="similarity">
    <text evidence="2 24">Belongs to the bacterial diacylglycerol kinase family.</text>
</comment>
<evidence type="ECO:0000256" key="12">
    <source>
        <dbReference type="ARBA" id="ARBA00022777"/>
    </source>
</evidence>
<proteinExistence type="inferred from homology"/>
<keyword evidence="8 24" id="KW-0808">Transferase</keyword>
<dbReference type="InterPro" id="IPR000829">
    <property type="entry name" value="DAGK"/>
</dbReference>
<feature type="binding site" evidence="21">
    <location>
        <begin position="37"/>
        <end position="41"/>
    </location>
    <ligand>
        <name>substrate</name>
    </ligand>
</feature>
<feature type="binding site" evidence="22">
    <location>
        <position position="83"/>
    </location>
    <ligand>
        <name>ATP</name>
        <dbReference type="ChEBI" id="CHEBI:30616"/>
    </ligand>
</feature>
<dbReference type="Pfam" id="PF01219">
    <property type="entry name" value="DAGK_prokar"/>
    <property type="match status" value="1"/>
</dbReference>
<evidence type="ECO:0000256" key="13">
    <source>
        <dbReference type="ARBA" id="ARBA00022840"/>
    </source>
</evidence>
<keyword evidence="14 23" id="KW-0460">Magnesium</keyword>
<keyword evidence="18" id="KW-0594">Phospholipid biosynthesis</keyword>